<keyword evidence="2" id="KW-1185">Reference proteome</keyword>
<proteinExistence type="predicted"/>
<dbReference type="AlphaFoldDB" id="A0AAV9JQN8"/>
<sequence length="204" mass="23615">MEGRLSHSRRRYMDDTVYRSASTSPLGYTDLMDPRVPRYSSNVAFEDQYRTSYFDRGHGDSYCDRGYGDSFQRRSLSPYDQGFYGYEGESRWGGDEVIRRTNREVAVANGAITRPSPNIQLHPMMTAEGRYPTNYTIPRRLQEFVHMGDSELDRIMVAYDLGASRSRYYRGNLMDSFSDSDVFHGSKSEKRRNLIALFEFLGAH</sequence>
<name>A0AAV9JQN8_9PEZI</name>
<comment type="caution">
    <text evidence="1">The sequence shown here is derived from an EMBL/GenBank/DDBJ whole genome shotgun (WGS) entry which is preliminary data.</text>
</comment>
<protein>
    <submittedName>
        <fullName evidence="1">Uncharacterized protein</fullName>
    </submittedName>
</protein>
<dbReference type="Proteomes" id="UP001324427">
    <property type="component" value="Unassembled WGS sequence"/>
</dbReference>
<dbReference type="EMBL" id="JAVFHQ010000010">
    <property type="protein sequence ID" value="KAK4547674.1"/>
    <property type="molecule type" value="Genomic_DNA"/>
</dbReference>
<accession>A0AAV9JQN8</accession>
<reference evidence="1 2" key="1">
    <citation type="submission" date="2021-11" db="EMBL/GenBank/DDBJ databases">
        <title>Black yeast isolated from Biological Soil Crust.</title>
        <authorList>
            <person name="Kurbessoian T."/>
        </authorList>
    </citation>
    <scope>NUCLEOTIDE SEQUENCE [LARGE SCALE GENOMIC DNA]</scope>
    <source>
        <strain evidence="1 2">CCFEE 5522</strain>
    </source>
</reference>
<evidence type="ECO:0000313" key="1">
    <source>
        <dbReference type="EMBL" id="KAK4547674.1"/>
    </source>
</evidence>
<organism evidence="1 2">
    <name type="scientific">Oleoguttula mirabilis</name>
    <dbReference type="NCBI Taxonomy" id="1507867"/>
    <lineage>
        <taxon>Eukaryota</taxon>
        <taxon>Fungi</taxon>
        <taxon>Dikarya</taxon>
        <taxon>Ascomycota</taxon>
        <taxon>Pezizomycotina</taxon>
        <taxon>Dothideomycetes</taxon>
        <taxon>Dothideomycetidae</taxon>
        <taxon>Mycosphaerellales</taxon>
        <taxon>Teratosphaeriaceae</taxon>
        <taxon>Oleoguttula</taxon>
    </lineage>
</organism>
<gene>
    <name evidence="1" type="ORF">LTR36_000631</name>
</gene>
<evidence type="ECO:0000313" key="2">
    <source>
        <dbReference type="Proteomes" id="UP001324427"/>
    </source>
</evidence>